<keyword evidence="2" id="KW-0808">Transferase</keyword>
<feature type="domain" description="N-acetyltransferase" evidence="1">
    <location>
        <begin position="3"/>
        <end position="159"/>
    </location>
</feature>
<evidence type="ECO:0000313" key="2">
    <source>
        <dbReference type="EMBL" id="CUH98114.1"/>
    </source>
</evidence>
<dbReference type="InterPro" id="IPR000182">
    <property type="entry name" value="GNAT_dom"/>
</dbReference>
<accession>A0A0N7M3Y3</accession>
<evidence type="ECO:0000259" key="1">
    <source>
        <dbReference type="PROSITE" id="PS51186"/>
    </source>
</evidence>
<dbReference type="Gene3D" id="3.40.630.30">
    <property type="match status" value="1"/>
</dbReference>
<dbReference type="STRING" id="1396826.PHA8399_00222"/>
<organism evidence="2 3">
    <name type="scientific">Leisingera aquaemixtae</name>
    <dbReference type="NCBI Taxonomy" id="1396826"/>
    <lineage>
        <taxon>Bacteria</taxon>
        <taxon>Pseudomonadati</taxon>
        <taxon>Pseudomonadota</taxon>
        <taxon>Alphaproteobacteria</taxon>
        <taxon>Rhodobacterales</taxon>
        <taxon>Roseobacteraceae</taxon>
        <taxon>Leisingera</taxon>
    </lineage>
</organism>
<dbReference type="Pfam" id="PF13302">
    <property type="entry name" value="Acetyltransf_3"/>
    <property type="match status" value="1"/>
</dbReference>
<dbReference type="EMBL" id="CYSR01000002">
    <property type="protein sequence ID" value="CUH98114.1"/>
    <property type="molecule type" value="Genomic_DNA"/>
</dbReference>
<dbReference type="Proteomes" id="UP000051326">
    <property type="component" value="Unassembled WGS sequence"/>
</dbReference>
<protein>
    <submittedName>
        <fullName evidence="2">Putative acetyltransferase</fullName>
    </submittedName>
</protein>
<evidence type="ECO:0000313" key="3">
    <source>
        <dbReference type="Proteomes" id="UP000051326"/>
    </source>
</evidence>
<reference evidence="2 3" key="1">
    <citation type="submission" date="2015-09" db="EMBL/GenBank/DDBJ databases">
        <authorList>
            <consortium name="Swine Surveillance"/>
        </authorList>
    </citation>
    <scope>NUCLEOTIDE SEQUENCE [LARGE SCALE GENOMIC DNA]</scope>
    <source>
        <strain evidence="2 3">CECT 8399</strain>
    </source>
</reference>
<sequence>MRLCLRPVARSEFDLVSRIQVTPDQIRFSGTVAQAFEEDEEGVDFHAILNDTRAVGFFKTDRLYHETYEFARADELGLRAFMIHSRDQGKGYATAAVLALKPYLAARYPERSAVVLTVNMQNPGAIRCYLKGGFADTGGIYPRGLAGPQHILRMSLAAEP</sequence>
<dbReference type="PROSITE" id="PS51186">
    <property type="entry name" value="GNAT"/>
    <property type="match status" value="1"/>
</dbReference>
<dbReference type="SUPFAM" id="SSF55729">
    <property type="entry name" value="Acyl-CoA N-acyltransferases (Nat)"/>
    <property type="match status" value="1"/>
</dbReference>
<dbReference type="GO" id="GO:0016747">
    <property type="term" value="F:acyltransferase activity, transferring groups other than amino-acyl groups"/>
    <property type="evidence" value="ECO:0007669"/>
    <property type="project" value="InterPro"/>
</dbReference>
<proteinExistence type="predicted"/>
<dbReference type="AlphaFoldDB" id="A0A0N7M3Y3"/>
<name>A0A0N7M3Y3_9RHOB</name>
<dbReference type="RefSeq" id="WP_058284360.1">
    <property type="nucleotide sequence ID" value="NZ_CYSR01000002.1"/>
</dbReference>
<gene>
    <name evidence="2" type="ORF">PHA8399_00222</name>
</gene>
<dbReference type="InterPro" id="IPR016181">
    <property type="entry name" value="Acyl_CoA_acyltransferase"/>
</dbReference>